<reference evidence="1 2" key="1">
    <citation type="submission" date="2014-01" db="EMBL/GenBank/DDBJ databases">
        <title>Roseivivax isoporae LMG 25204 Genome Sequencing.</title>
        <authorList>
            <person name="Lai Q."/>
            <person name="Li G."/>
            <person name="Shao Z."/>
        </authorList>
    </citation>
    <scope>NUCLEOTIDE SEQUENCE [LARGE SCALE GENOMIC DNA]</scope>
    <source>
        <strain evidence="1 2">LMG 25204</strain>
    </source>
</reference>
<dbReference type="AlphaFoldDB" id="X7FAP7"/>
<dbReference type="Proteomes" id="UP000023430">
    <property type="component" value="Unassembled WGS sequence"/>
</dbReference>
<gene>
    <name evidence="1" type="ORF">RISW2_02820</name>
</gene>
<name>X7FAP7_9RHOB</name>
<organism evidence="1 2">
    <name type="scientific">Roseivivax isoporae LMG 25204</name>
    <dbReference type="NCBI Taxonomy" id="1449351"/>
    <lineage>
        <taxon>Bacteria</taxon>
        <taxon>Pseudomonadati</taxon>
        <taxon>Pseudomonadota</taxon>
        <taxon>Alphaproteobacteria</taxon>
        <taxon>Rhodobacterales</taxon>
        <taxon>Roseobacteraceae</taxon>
        <taxon>Roseivivax</taxon>
    </lineage>
</organism>
<protein>
    <submittedName>
        <fullName evidence="1">Uncharacterized protein</fullName>
    </submittedName>
</protein>
<dbReference type="EMBL" id="JAME01000012">
    <property type="protein sequence ID" value="ETX29176.1"/>
    <property type="molecule type" value="Genomic_DNA"/>
</dbReference>
<proteinExistence type="predicted"/>
<evidence type="ECO:0000313" key="1">
    <source>
        <dbReference type="EMBL" id="ETX29176.1"/>
    </source>
</evidence>
<dbReference type="RefSeq" id="WP_043769666.1">
    <property type="nucleotide sequence ID" value="NZ_JAME01000012.1"/>
</dbReference>
<evidence type="ECO:0000313" key="2">
    <source>
        <dbReference type="Proteomes" id="UP000023430"/>
    </source>
</evidence>
<keyword evidence="2" id="KW-1185">Reference proteome</keyword>
<accession>X7FAP7</accession>
<comment type="caution">
    <text evidence="1">The sequence shown here is derived from an EMBL/GenBank/DDBJ whole genome shotgun (WGS) entry which is preliminary data.</text>
</comment>
<sequence length="61" mass="6365">MQHAAPQTRATTPRARLFALLAQPCRAPADRDAPPPPEVAQAFLAAALASLTPPAPPSRGR</sequence>